<dbReference type="HOGENOM" id="CLU_3421361_0_0_1"/>
<proteinExistence type="predicted"/>
<dbReference type="Proteomes" id="UP000000560">
    <property type="component" value="Chromosome VIII"/>
</dbReference>
<organism evidence="1 2">
    <name type="scientific">Emericella nidulans (strain FGSC A4 / ATCC 38163 / CBS 112.46 / NRRL 194 / M139)</name>
    <name type="common">Aspergillus nidulans</name>
    <dbReference type="NCBI Taxonomy" id="227321"/>
    <lineage>
        <taxon>Eukaryota</taxon>
        <taxon>Fungi</taxon>
        <taxon>Dikarya</taxon>
        <taxon>Ascomycota</taxon>
        <taxon>Pezizomycotina</taxon>
        <taxon>Eurotiomycetes</taxon>
        <taxon>Eurotiomycetidae</taxon>
        <taxon>Eurotiales</taxon>
        <taxon>Aspergillaceae</taxon>
        <taxon>Aspergillus</taxon>
        <taxon>Aspergillus subgen. Nidulantes</taxon>
    </lineage>
</organism>
<protein>
    <submittedName>
        <fullName evidence="1">Uncharacterized protein</fullName>
    </submittedName>
</protein>
<dbReference type="InParanoid" id="Q5BGZ5"/>
<name>Q5BGZ5_EMENI</name>
<gene>
    <name evidence="1" type="ORF">ANIA_00185</name>
</gene>
<evidence type="ECO:0000313" key="2">
    <source>
        <dbReference type="Proteomes" id="UP000000560"/>
    </source>
</evidence>
<evidence type="ECO:0000313" key="1">
    <source>
        <dbReference type="EMBL" id="CBF90018.1"/>
    </source>
</evidence>
<keyword evidence="2" id="KW-1185">Reference proteome</keyword>
<accession>Q5BGZ5</accession>
<sequence>MDCCWLCTKRLRGKSNDSSTALGQ</sequence>
<dbReference type="EMBL" id="BN001308">
    <property type="protein sequence ID" value="CBF90018.1"/>
    <property type="molecule type" value="Genomic_DNA"/>
</dbReference>
<reference evidence="2" key="2">
    <citation type="journal article" date="2009" name="Fungal Genet. Biol.">
        <title>The 2008 update of the Aspergillus nidulans genome annotation: a community effort.</title>
        <authorList>
            <person name="Wortman J.R."/>
            <person name="Gilsenan J.M."/>
            <person name="Joardar V."/>
            <person name="Deegan J."/>
            <person name="Clutterbuck J."/>
            <person name="Andersen M.R."/>
            <person name="Archer D."/>
            <person name="Bencina M."/>
            <person name="Braus G."/>
            <person name="Coutinho P."/>
            <person name="von Dohren H."/>
            <person name="Doonan J."/>
            <person name="Driessen A.J."/>
            <person name="Durek P."/>
            <person name="Espeso E."/>
            <person name="Fekete E."/>
            <person name="Flipphi M."/>
            <person name="Estrada C.G."/>
            <person name="Geysens S."/>
            <person name="Goldman G."/>
            <person name="de Groot P.W."/>
            <person name="Hansen K."/>
            <person name="Harris S.D."/>
            <person name="Heinekamp T."/>
            <person name="Helmstaedt K."/>
            <person name="Henrissat B."/>
            <person name="Hofmann G."/>
            <person name="Homan T."/>
            <person name="Horio T."/>
            <person name="Horiuchi H."/>
            <person name="James S."/>
            <person name="Jones M."/>
            <person name="Karaffa L."/>
            <person name="Karanyi Z."/>
            <person name="Kato M."/>
            <person name="Keller N."/>
            <person name="Kelly D.E."/>
            <person name="Kiel J.A."/>
            <person name="Kim J.M."/>
            <person name="van der Klei I.J."/>
            <person name="Klis F.M."/>
            <person name="Kovalchuk A."/>
            <person name="Krasevec N."/>
            <person name="Kubicek C.P."/>
            <person name="Liu B."/>
            <person name="Maccabe A."/>
            <person name="Meyer V."/>
            <person name="Mirabito P."/>
            <person name="Miskei M."/>
            <person name="Mos M."/>
            <person name="Mullins J."/>
            <person name="Nelson D.R."/>
            <person name="Nielsen J."/>
            <person name="Oakley B.R."/>
            <person name="Osmani S.A."/>
            <person name="Pakula T."/>
            <person name="Paszewski A."/>
            <person name="Paulsen I."/>
            <person name="Pilsyk S."/>
            <person name="Pocsi I."/>
            <person name="Punt P.J."/>
            <person name="Ram A.F."/>
            <person name="Ren Q."/>
            <person name="Robellet X."/>
            <person name="Robson G."/>
            <person name="Seiboth B."/>
            <person name="van Solingen P."/>
            <person name="Specht T."/>
            <person name="Sun J."/>
            <person name="Taheri-Talesh N."/>
            <person name="Takeshita N."/>
            <person name="Ussery D."/>
            <person name="vanKuyk P.A."/>
            <person name="Visser H."/>
            <person name="van de Vondervoort P.J."/>
            <person name="de Vries R.P."/>
            <person name="Walton J."/>
            <person name="Xiang X."/>
            <person name="Xiong Y."/>
            <person name="Zeng A.P."/>
            <person name="Brandt B.W."/>
            <person name="Cornell M.J."/>
            <person name="van den Hondel C.A."/>
            <person name="Visser J."/>
            <person name="Oliver S.G."/>
            <person name="Turner G."/>
        </authorList>
    </citation>
    <scope>GENOME REANNOTATION</scope>
    <source>
        <strain evidence="2">FGSC A4 / ATCC 38163 / CBS 112.46 / NRRL 194 / M139</strain>
    </source>
</reference>
<accession>C8VUX8</accession>
<dbReference type="AlphaFoldDB" id="Q5BGZ5"/>
<reference evidence="2" key="1">
    <citation type="journal article" date="2005" name="Nature">
        <title>Sequencing of Aspergillus nidulans and comparative analysis with A. fumigatus and A. oryzae.</title>
        <authorList>
            <person name="Galagan J.E."/>
            <person name="Calvo S.E."/>
            <person name="Cuomo C."/>
            <person name="Ma L.J."/>
            <person name="Wortman J.R."/>
            <person name="Batzoglou S."/>
            <person name="Lee S.I."/>
            <person name="Basturkmen M."/>
            <person name="Spevak C.C."/>
            <person name="Clutterbuck J."/>
            <person name="Kapitonov V."/>
            <person name="Jurka J."/>
            <person name="Scazzocchio C."/>
            <person name="Farman M."/>
            <person name="Butler J."/>
            <person name="Purcell S."/>
            <person name="Harris S."/>
            <person name="Braus G.H."/>
            <person name="Draht O."/>
            <person name="Busch S."/>
            <person name="D'Enfert C."/>
            <person name="Bouchier C."/>
            <person name="Goldman G.H."/>
            <person name="Bell-Pedersen D."/>
            <person name="Griffiths-Jones S."/>
            <person name="Doonan J.H."/>
            <person name="Yu J."/>
            <person name="Vienken K."/>
            <person name="Pain A."/>
            <person name="Freitag M."/>
            <person name="Selker E.U."/>
            <person name="Archer D.B."/>
            <person name="Penalva M.A."/>
            <person name="Oakley B.R."/>
            <person name="Momany M."/>
            <person name="Tanaka T."/>
            <person name="Kumagai T."/>
            <person name="Asai K."/>
            <person name="Machida M."/>
            <person name="Nierman W.C."/>
            <person name="Denning D.W."/>
            <person name="Caddick M."/>
            <person name="Hynes M."/>
            <person name="Paoletti M."/>
            <person name="Fischer R."/>
            <person name="Miller B."/>
            <person name="Dyer P."/>
            <person name="Sachs M.S."/>
            <person name="Osmani S.A."/>
            <person name="Birren B.W."/>
        </authorList>
    </citation>
    <scope>NUCLEOTIDE SEQUENCE [LARGE SCALE GENOMIC DNA]</scope>
    <source>
        <strain evidence="2">FGSC A4 / ATCC 38163 / CBS 112.46 / NRRL 194 / M139</strain>
    </source>
</reference>